<reference evidence="1" key="1">
    <citation type="journal article" date="2020" name="mSystems">
        <title>Genome- and Community-Level Interaction Insights into Carbon Utilization and Element Cycling Functions of Hydrothermarchaeota in Hydrothermal Sediment.</title>
        <authorList>
            <person name="Zhou Z."/>
            <person name="Liu Y."/>
            <person name="Xu W."/>
            <person name="Pan J."/>
            <person name="Luo Z.H."/>
            <person name="Li M."/>
        </authorList>
    </citation>
    <scope>NUCLEOTIDE SEQUENCE [LARGE SCALE GENOMIC DNA]</scope>
    <source>
        <strain evidence="1">SpSt-125</strain>
    </source>
</reference>
<name>A0A7J2U357_9CREN</name>
<dbReference type="SUPFAM" id="SSF50475">
    <property type="entry name" value="FMN-binding split barrel"/>
    <property type="match status" value="1"/>
</dbReference>
<organism evidence="1">
    <name type="scientific">Ignisphaera aggregans</name>
    <dbReference type="NCBI Taxonomy" id="334771"/>
    <lineage>
        <taxon>Archaea</taxon>
        <taxon>Thermoproteota</taxon>
        <taxon>Thermoprotei</taxon>
        <taxon>Desulfurococcales</taxon>
        <taxon>Desulfurococcaceae</taxon>
        <taxon>Ignisphaera</taxon>
    </lineage>
</organism>
<proteinExistence type="predicted"/>
<dbReference type="AlphaFoldDB" id="A0A7J2U357"/>
<dbReference type="EMBL" id="DSEU01000045">
    <property type="protein sequence ID" value="HEM67280.1"/>
    <property type="molecule type" value="Genomic_DNA"/>
</dbReference>
<protein>
    <submittedName>
        <fullName evidence="1">DUF447 family protein</fullName>
    </submittedName>
</protein>
<comment type="caution">
    <text evidence="1">The sequence shown here is derived from an EMBL/GenBank/DDBJ whole genome shotgun (WGS) entry which is preliminary data.</text>
</comment>
<gene>
    <name evidence="1" type="ORF">ENO26_06940</name>
</gene>
<accession>A0A7J2U357</accession>
<dbReference type="Gene3D" id="1.20.58.290">
    <property type="entry name" value="Hypothetical membrane protein ta0354_69_121"/>
    <property type="match status" value="1"/>
</dbReference>
<sequence length="225" mass="25518">MSGKHMSGNRCELMELGFSIDTWGEVVMVFYSKGEVIGLMPVGLKLSEGCTLAGRLYRGSKLYSYIASAKVAELPCIACISENPQLFYMAVFEKSQTIEIFTEHRCPEEFCDACLIGLCKFFDGDEAINFKISVKEIALHRKTPRVFTRASAAIIEALVWFTKLPYVDCKDIERVLERIELLKDTVYRSSQKNIYAKLIENIYLAAFKLVKEDESSRCGSRDKNI</sequence>
<dbReference type="Gene3D" id="2.30.110.10">
    <property type="entry name" value="Electron Transport, Fmn-binding Protein, Chain A"/>
    <property type="match status" value="1"/>
</dbReference>
<dbReference type="InterPro" id="IPR012349">
    <property type="entry name" value="Split_barrel_FMN-bd"/>
</dbReference>
<evidence type="ECO:0000313" key="1">
    <source>
        <dbReference type="EMBL" id="HEM67280.1"/>
    </source>
</evidence>